<evidence type="ECO:0000256" key="1">
    <source>
        <dbReference type="SAM" id="MobiDB-lite"/>
    </source>
</evidence>
<accession>A0A0C3JMJ5</accession>
<evidence type="ECO:0000313" key="3">
    <source>
        <dbReference type="Proteomes" id="UP000054217"/>
    </source>
</evidence>
<dbReference type="Proteomes" id="UP000054217">
    <property type="component" value="Unassembled WGS sequence"/>
</dbReference>
<name>A0A0C3JMJ5_PISTI</name>
<evidence type="ECO:0000313" key="2">
    <source>
        <dbReference type="EMBL" id="KIN98761.1"/>
    </source>
</evidence>
<reference evidence="2 3" key="1">
    <citation type="submission" date="2014-04" db="EMBL/GenBank/DDBJ databases">
        <authorList>
            <consortium name="DOE Joint Genome Institute"/>
            <person name="Kuo A."/>
            <person name="Kohler A."/>
            <person name="Costa M.D."/>
            <person name="Nagy L.G."/>
            <person name="Floudas D."/>
            <person name="Copeland A."/>
            <person name="Barry K.W."/>
            <person name="Cichocki N."/>
            <person name="Veneault-Fourrey C."/>
            <person name="LaButti K."/>
            <person name="Lindquist E.A."/>
            <person name="Lipzen A."/>
            <person name="Lundell T."/>
            <person name="Morin E."/>
            <person name="Murat C."/>
            <person name="Sun H."/>
            <person name="Tunlid A."/>
            <person name="Henrissat B."/>
            <person name="Grigoriev I.V."/>
            <person name="Hibbett D.S."/>
            <person name="Martin F."/>
            <person name="Nordberg H.P."/>
            <person name="Cantor M.N."/>
            <person name="Hua S.X."/>
        </authorList>
    </citation>
    <scope>NUCLEOTIDE SEQUENCE [LARGE SCALE GENOMIC DNA]</scope>
    <source>
        <strain evidence="2 3">Marx 270</strain>
    </source>
</reference>
<dbReference type="OrthoDB" id="2685257at2759"/>
<feature type="region of interest" description="Disordered" evidence="1">
    <location>
        <begin position="1"/>
        <end position="20"/>
    </location>
</feature>
<gene>
    <name evidence="2" type="ORF">M404DRAFT_31082</name>
</gene>
<proteinExistence type="predicted"/>
<protein>
    <submittedName>
        <fullName evidence="2">Uncharacterized protein</fullName>
    </submittedName>
</protein>
<organism evidence="2 3">
    <name type="scientific">Pisolithus tinctorius Marx 270</name>
    <dbReference type="NCBI Taxonomy" id="870435"/>
    <lineage>
        <taxon>Eukaryota</taxon>
        <taxon>Fungi</taxon>
        <taxon>Dikarya</taxon>
        <taxon>Basidiomycota</taxon>
        <taxon>Agaricomycotina</taxon>
        <taxon>Agaricomycetes</taxon>
        <taxon>Agaricomycetidae</taxon>
        <taxon>Boletales</taxon>
        <taxon>Sclerodermatineae</taxon>
        <taxon>Pisolithaceae</taxon>
        <taxon>Pisolithus</taxon>
    </lineage>
</organism>
<feature type="compositionally biased region" description="Polar residues" evidence="1">
    <location>
        <begin position="70"/>
        <end position="85"/>
    </location>
</feature>
<feature type="compositionally biased region" description="Basic and acidic residues" evidence="1">
    <location>
        <begin position="29"/>
        <end position="43"/>
    </location>
</feature>
<keyword evidence="3" id="KW-1185">Reference proteome</keyword>
<feature type="region of interest" description="Disordered" evidence="1">
    <location>
        <begin position="29"/>
        <end position="85"/>
    </location>
</feature>
<dbReference type="AlphaFoldDB" id="A0A0C3JMJ5"/>
<dbReference type="EMBL" id="KN832012">
    <property type="protein sequence ID" value="KIN98761.1"/>
    <property type="molecule type" value="Genomic_DNA"/>
</dbReference>
<dbReference type="InParanoid" id="A0A0C3JMJ5"/>
<dbReference type="HOGENOM" id="CLU_547593_0_0_1"/>
<reference evidence="3" key="2">
    <citation type="submission" date="2015-01" db="EMBL/GenBank/DDBJ databases">
        <title>Evolutionary Origins and Diversification of the Mycorrhizal Mutualists.</title>
        <authorList>
            <consortium name="DOE Joint Genome Institute"/>
            <consortium name="Mycorrhizal Genomics Consortium"/>
            <person name="Kohler A."/>
            <person name="Kuo A."/>
            <person name="Nagy L.G."/>
            <person name="Floudas D."/>
            <person name="Copeland A."/>
            <person name="Barry K.W."/>
            <person name="Cichocki N."/>
            <person name="Veneault-Fourrey C."/>
            <person name="LaButti K."/>
            <person name="Lindquist E.A."/>
            <person name="Lipzen A."/>
            <person name="Lundell T."/>
            <person name="Morin E."/>
            <person name="Murat C."/>
            <person name="Riley R."/>
            <person name="Ohm R."/>
            <person name="Sun H."/>
            <person name="Tunlid A."/>
            <person name="Henrissat B."/>
            <person name="Grigoriev I.V."/>
            <person name="Hibbett D.S."/>
            <person name="Martin F."/>
        </authorList>
    </citation>
    <scope>NUCLEOTIDE SEQUENCE [LARGE SCALE GENOMIC DNA]</scope>
    <source>
        <strain evidence="3">Marx 270</strain>
    </source>
</reference>
<feature type="compositionally biased region" description="Acidic residues" evidence="1">
    <location>
        <begin position="44"/>
        <end position="58"/>
    </location>
</feature>
<sequence>MALSCPLPRKDKGKAVAKPQLYAVDVREDAEHEHACVEDKVEEVPDNPDDDASMQEDDPLIREDSPGNDAPQTENGSTGSIPDTVQDTERWDWSDLYGAVHDNPSLVRVLTNNENHARREYERGRENGRRALMETPNISAWRTRMALHLLAYCLRCMEGHRRDALREISIACEDMRRAAQPQLTLDEPLGNAMIDLQLQSVMTPNVRIYPDAVVIETPWGMVWINRDGMVEHLTSSREEDDIVRSASLRINEDEMDLDPRQAEQPEITGGTWTWSPVYGATHSEHCPECQQRREHIDKAIAEENTSLTIALQFPVQLAFCKYNRGWEDCNRAQMEGHGMNIDRIRCTIRTMANRIRSLEAQWIQALCDIQCLHTTAPTRNDIPGELYDQLCATERRISRPNPNNNEVRIYPNDMVVETPHGDIIIEEHCICDNPRMAAMDLQPIAKPLTRAFRQHKVVLDFAEKSMTIAGEKVLMLTEPEVAREGRSCPPKATSSLNK</sequence>